<keyword evidence="8" id="KW-0966">Cell projection</keyword>
<dbReference type="GO" id="GO:0044781">
    <property type="term" value="P:bacterial-type flagellum organization"/>
    <property type="evidence" value="ECO:0007669"/>
    <property type="project" value="UniProtKB-UniRule"/>
</dbReference>
<reference evidence="8 9" key="1">
    <citation type="submission" date="2018-06" db="EMBL/GenBank/DDBJ databases">
        <authorList>
            <consortium name="Pathogen Informatics"/>
            <person name="Doyle S."/>
        </authorList>
    </citation>
    <scope>NUCLEOTIDE SEQUENCE [LARGE SCALE GENOMIC DNA]</scope>
    <source>
        <strain evidence="8 9">NCTC13102</strain>
    </source>
</reference>
<evidence type="ECO:0000313" key="8">
    <source>
        <dbReference type="EMBL" id="SQB98995.1"/>
    </source>
</evidence>
<feature type="compositionally biased region" description="Basic and acidic residues" evidence="6">
    <location>
        <begin position="13"/>
        <end position="24"/>
    </location>
</feature>
<proteinExistence type="inferred from homology"/>
<evidence type="ECO:0000259" key="7">
    <source>
        <dbReference type="Pfam" id="PF13860"/>
    </source>
</evidence>
<sequence length="283" mass="31565">MALDLAKVTGADKAAEAKKQKEAAPKIANGMDKDAFMKLFLEQLKNQDPTAPMETDKIITQTAQLTQVEMQEENKKAMKEMVDSMKVMQESNEEFKNFQTNLKETMDKLTEGIDFSTQATEQMSQSSAFQSISMVGKIAETDVSGINYAGEGRATFALYFDRPIDVSKGNAVVQIFDSDKQLIRTLSLKDKANQSGYLDFSWDGKDERGEQMPSGSYSVMAEYNLDPATNQYLTTRVGRGEIQSVLFDKGKPMIRMGELILPLSAALEFYEKESKDSAPHHVN</sequence>
<evidence type="ECO:0000256" key="6">
    <source>
        <dbReference type="SAM" id="MobiDB-lite"/>
    </source>
</evidence>
<keyword evidence="8" id="KW-0969">Cilium</keyword>
<dbReference type="AlphaFoldDB" id="A0A2X3BS67"/>
<evidence type="ECO:0000256" key="2">
    <source>
        <dbReference type="ARBA" id="ARBA00016013"/>
    </source>
</evidence>
<organism evidence="8 9">
    <name type="scientific">Helicobacter fennelliae</name>
    <dbReference type="NCBI Taxonomy" id="215"/>
    <lineage>
        <taxon>Bacteria</taxon>
        <taxon>Pseudomonadati</taxon>
        <taxon>Campylobacterota</taxon>
        <taxon>Epsilonproteobacteria</taxon>
        <taxon>Campylobacterales</taxon>
        <taxon>Helicobacteraceae</taxon>
        <taxon>Helicobacter</taxon>
    </lineage>
</organism>
<feature type="region of interest" description="Disordered" evidence="6">
    <location>
        <begin position="1"/>
        <end position="26"/>
    </location>
</feature>
<protein>
    <recommendedName>
        <fullName evidence="2 5">Basal-body rod modification protein FlgD</fullName>
    </recommendedName>
</protein>
<evidence type="ECO:0000313" key="9">
    <source>
        <dbReference type="Proteomes" id="UP000250166"/>
    </source>
</evidence>
<dbReference type="Proteomes" id="UP000250166">
    <property type="component" value="Unassembled WGS sequence"/>
</dbReference>
<dbReference type="InterPro" id="IPR005648">
    <property type="entry name" value="FlgD"/>
</dbReference>
<dbReference type="NCBIfam" id="NF004496">
    <property type="entry name" value="PRK05842.1"/>
    <property type="match status" value="1"/>
</dbReference>
<dbReference type="InterPro" id="IPR025965">
    <property type="entry name" value="FlgD/Vpr_Ig-like"/>
</dbReference>
<evidence type="ECO:0000256" key="1">
    <source>
        <dbReference type="ARBA" id="ARBA00010577"/>
    </source>
</evidence>
<dbReference type="Pfam" id="PF03963">
    <property type="entry name" value="FlgD"/>
    <property type="match status" value="1"/>
</dbReference>
<dbReference type="Pfam" id="PF13860">
    <property type="entry name" value="FlgD_ig"/>
    <property type="match status" value="1"/>
</dbReference>
<evidence type="ECO:0000256" key="4">
    <source>
        <dbReference type="ARBA" id="ARBA00024746"/>
    </source>
</evidence>
<evidence type="ECO:0000256" key="5">
    <source>
        <dbReference type="RuleBase" id="RU362076"/>
    </source>
</evidence>
<dbReference type="Gene3D" id="2.60.40.4070">
    <property type="match status" value="1"/>
</dbReference>
<accession>A0A2X3BS67</accession>
<dbReference type="EMBL" id="UAWL01000006">
    <property type="protein sequence ID" value="SQB98995.1"/>
    <property type="molecule type" value="Genomic_DNA"/>
</dbReference>
<dbReference type="RefSeq" id="WP_112058774.1">
    <property type="nucleotide sequence ID" value="NZ_JAERIV010000011.1"/>
</dbReference>
<name>A0A2X3BS67_9HELI</name>
<evidence type="ECO:0000256" key="3">
    <source>
        <dbReference type="ARBA" id="ARBA00022795"/>
    </source>
</evidence>
<keyword evidence="8" id="KW-0282">Flagellum</keyword>
<comment type="similarity">
    <text evidence="1 5">Belongs to the FlgD family.</text>
</comment>
<keyword evidence="3 5" id="KW-1005">Bacterial flagellum biogenesis</keyword>
<gene>
    <name evidence="8" type="primary">flgD</name>
    <name evidence="8" type="ORF">NCTC13102_01468</name>
</gene>
<feature type="domain" description="FlgD/Vpr Ig-like" evidence="7">
    <location>
        <begin position="151"/>
        <end position="223"/>
    </location>
</feature>
<comment type="function">
    <text evidence="4 5">Required for flagellar hook formation. May act as a scaffolding protein.</text>
</comment>